<dbReference type="InterPro" id="IPR010751">
    <property type="entry name" value="TrfA"/>
</dbReference>
<comment type="caution">
    <text evidence="1">The sequence shown here is derived from an EMBL/GenBank/DDBJ whole genome shotgun (WGS) entry which is preliminary data.</text>
</comment>
<sequence length="286" mass="32874">MQSTLERLQALSAERAKAREAEKTAKILQMPMPVWPESVRGVPNVALRSALFGAIKRGPRRYMDRELVTSLEGYEVRYTGPRLDQSDLDVWEALLHLARRQALGNRIEASERQLLKEAGRSYGKSGREWLKSVAARLSATTVEIQHDHQNYGGSLVDEFYRDDIAGCYVIELNPRLQLLFAHEDWTQVEWEQRQKLKRQPLAQWLHGFYSTHARPFPLKVKTLHQLSGSEAKQLYHFRAELRDALACLEEATGWTHEIDTNDLVHVGKIPTPSQARYLSKPKQPKK</sequence>
<proteinExistence type="predicted"/>
<accession>A0A6N8EHE3</accession>
<dbReference type="Proteomes" id="UP000434044">
    <property type="component" value="Unassembled WGS sequence"/>
</dbReference>
<dbReference type="Pfam" id="PF07042">
    <property type="entry name" value="TrfA"/>
    <property type="match status" value="1"/>
</dbReference>
<reference evidence="1 2" key="1">
    <citation type="submission" date="2019-11" db="EMBL/GenBank/DDBJ databases">
        <title>Whole-genome sequence of the anaerobic purple sulfur bacterium Allochromatium palmeri DSM 15591.</title>
        <authorList>
            <person name="Kyndt J.A."/>
            <person name="Meyer T.E."/>
        </authorList>
    </citation>
    <scope>NUCLEOTIDE SEQUENCE [LARGE SCALE GENOMIC DNA]</scope>
    <source>
        <strain evidence="1 2">DSM 15591</strain>
    </source>
</reference>
<evidence type="ECO:0000313" key="2">
    <source>
        <dbReference type="Proteomes" id="UP000434044"/>
    </source>
</evidence>
<gene>
    <name evidence="1" type="ORF">GJ668_18435</name>
</gene>
<dbReference type="EMBL" id="WNKT01000066">
    <property type="protein sequence ID" value="MTW23030.1"/>
    <property type="molecule type" value="Genomic_DNA"/>
</dbReference>
<evidence type="ECO:0000313" key="1">
    <source>
        <dbReference type="EMBL" id="MTW23030.1"/>
    </source>
</evidence>
<keyword evidence="2" id="KW-1185">Reference proteome</keyword>
<protein>
    <submittedName>
        <fullName evidence="1">Replication initiator protein A</fullName>
    </submittedName>
</protein>
<dbReference type="AlphaFoldDB" id="A0A6N8EHE3"/>
<organism evidence="1 2">
    <name type="scientific">Allochromatium palmeri</name>
    <dbReference type="NCBI Taxonomy" id="231048"/>
    <lineage>
        <taxon>Bacteria</taxon>
        <taxon>Pseudomonadati</taxon>
        <taxon>Pseudomonadota</taxon>
        <taxon>Gammaproteobacteria</taxon>
        <taxon>Chromatiales</taxon>
        <taxon>Chromatiaceae</taxon>
        <taxon>Allochromatium</taxon>
    </lineage>
</organism>
<name>A0A6N8EHE3_9GAMM</name>
<dbReference type="OrthoDB" id="8481003at2"/>